<evidence type="ECO:0000313" key="3">
    <source>
        <dbReference type="Proteomes" id="UP000637061"/>
    </source>
</evidence>
<evidence type="ECO:0000256" key="1">
    <source>
        <dbReference type="SAM" id="Coils"/>
    </source>
</evidence>
<protein>
    <submittedName>
        <fullName evidence="2">Uncharacterized protein</fullName>
    </submittedName>
</protein>
<feature type="coiled-coil region" evidence="1">
    <location>
        <begin position="203"/>
        <end position="230"/>
    </location>
</feature>
<gene>
    <name evidence="2" type="ORF">JEU22_24660</name>
</gene>
<dbReference type="RefSeq" id="WP_198748086.1">
    <property type="nucleotide sequence ID" value="NZ_JAEHTE010000043.1"/>
</dbReference>
<evidence type="ECO:0000313" key="2">
    <source>
        <dbReference type="EMBL" id="MBI6887096.1"/>
    </source>
</evidence>
<dbReference type="AlphaFoldDB" id="A0A8I1EKD1"/>
<dbReference type="SUPFAM" id="SSF48371">
    <property type="entry name" value="ARM repeat"/>
    <property type="match status" value="1"/>
</dbReference>
<proteinExistence type="predicted"/>
<comment type="caution">
    <text evidence="2">The sequence shown here is derived from an EMBL/GenBank/DDBJ whole genome shotgun (WGS) entry which is preliminary data.</text>
</comment>
<name>A0A8I1EKD1_PSEPU</name>
<dbReference type="InterPro" id="IPR016024">
    <property type="entry name" value="ARM-type_fold"/>
</dbReference>
<dbReference type="EMBL" id="JAEHTE010000043">
    <property type="protein sequence ID" value="MBI6887096.1"/>
    <property type="molecule type" value="Genomic_DNA"/>
</dbReference>
<dbReference type="Proteomes" id="UP000637061">
    <property type="component" value="Unassembled WGS sequence"/>
</dbReference>
<sequence length="268" mass="29751">MSNSMIDLFLKLLNERHNELKSKVAHLLKALASEDLGTKKKAAQEALSAAENLKLVIPSTDVPNWLHSIIHYISGQLGPNWRSSVLLQSLIPTLPSLNEHTWNINDNKSSAIDFDGVFELYRKESRLPELFSEIVKILESIKDSGDVDSLSMIEALAKVISTIKKCSSGSYFSVNGAWAFLTSFLNNYLWVELGKIPVLGSAFEALRKTIDETEAEIEKVNSLVKQDLDKRAKTEIKAIGTANFEFVTYGKSGTLIERSSSSNLETES</sequence>
<accession>A0A8I1EKD1</accession>
<organism evidence="2 3">
    <name type="scientific">Pseudomonas putida</name>
    <name type="common">Arthrobacter siderocapsulatus</name>
    <dbReference type="NCBI Taxonomy" id="303"/>
    <lineage>
        <taxon>Bacteria</taxon>
        <taxon>Pseudomonadati</taxon>
        <taxon>Pseudomonadota</taxon>
        <taxon>Gammaproteobacteria</taxon>
        <taxon>Pseudomonadales</taxon>
        <taxon>Pseudomonadaceae</taxon>
        <taxon>Pseudomonas</taxon>
    </lineage>
</organism>
<keyword evidence="1" id="KW-0175">Coiled coil</keyword>
<reference evidence="2" key="1">
    <citation type="submission" date="2020-12" db="EMBL/GenBank/DDBJ databases">
        <title>Enhanced detection system for hospital associated transmission using whole genome sequencing surveillance.</title>
        <authorList>
            <person name="Harrison L.H."/>
            <person name="Van Tyne D."/>
            <person name="Marsh J.W."/>
            <person name="Griffith M.P."/>
            <person name="Snyder D.J."/>
            <person name="Cooper V.S."/>
            <person name="Mustapha M."/>
        </authorList>
    </citation>
    <scope>NUCLEOTIDE SEQUENCE</scope>
    <source>
        <strain evidence="2">PSB00042</strain>
    </source>
</reference>